<gene>
    <name evidence="2" type="ORF">DW007_06090</name>
    <name evidence="1" type="ORF">DW811_06965</name>
</gene>
<dbReference type="AlphaFoldDB" id="A0A414DEG3"/>
<dbReference type="Proteomes" id="UP000284794">
    <property type="component" value="Unassembled WGS sequence"/>
</dbReference>
<dbReference type="EMBL" id="QSIS01000007">
    <property type="protein sequence ID" value="RHD08949.1"/>
    <property type="molecule type" value="Genomic_DNA"/>
</dbReference>
<dbReference type="Proteomes" id="UP000285201">
    <property type="component" value="Unassembled WGS sequence"/>
</dbReference>
<evidence type="ECO:0000313" key="2">
    <source>
        <dbReference type="EMBL" id="RHL69113.1"/>
    </source>
</evidence>
<evidence type="ECO:0000313" key="3">
    <source>
        <dbReference type="Proteomes" id="UP000284794"/>
    </source>
</evidence>
<proteinExistence type="predicted"/>
<protein>
    <submittedName>
        <fullName evidence="1">Uncharacterized protein</fullName>
    </submittedName>
</protein>
<comment type="caution">
    <text evidence="1">The sequence shown here is derived from an EMBL/GenBank/DDBJ whole genome shotgun (WGS) entry which is preliminary data.</text>
</comment>
<sequence length="59" mass="6662">MEQPALSKPQAAFEESLIAVNLVSVASDKKRKRAPQLNIFALQRPYTPQFAWKGVTNEF</sequence>
<dbReference type="EMBL" id="QROY01000004">
    <property type="protein sequence ID" value="RHL69113.1"/>
    <property type="molecule type" value="Genomic_DNA"/>
</dbReference>
<name>A0A414DEG3_9FIRM</name>
<evidence type="ECO:0000313" key="4">
    <source>
        <dbReference type="Proteomes" id="UP000285201"/>
    </source>
</evidence>
<evidence type="ECO:0000313" key="1">
    <source>
        <dbReference type="EMBL" id="RHD08949.1"/>
    </source>
</evidence>
<organism evidence="1 3">
    <name type="scientific">Lachnospira eligens</name>
    <dbReference type="NCBI Taxonomy" id="39485"/>
    <lineage>
        <taxon>Bacteria</taxon>
        <taxon>Bacillati</taxon>
        <taxon>Bacillota</taxon>
        <taxon>Clostridia</taxon>
        <taxon>Lachnospirales</taxon>
        <taxon>Lachnospiraceae</taxon>
        <taxon>Lachnospira</taxon>
    </lineage>
</organism>
<accession>A0A414DEG3</accession>
<reference evidence="3 4" key="1">
    <citation type="submission" date="2018-08" db="EMBL/GenBank/DDBJ databases">
        <title>A genome reference for cultivated species of the human gut microbiota.</title>
        <authorList>
            <person name="Zou Y."/>
            <person name="Xue W."/>
            <person name="Luo G."/>
        </authorList>
    </citation>
    <scope>NUCLEOTIDE SEQUENCE [LARGE SCALE GENOMIC DNA]</scope>
    <source>
        <strain evidence="2 4">AF36-7BH</strain>
        <strain evidence="1 3">AM32-2AC</strain>
    </source>
</reference>